<protein>
    <submittedName>
        <fullName evidence="3">Uncharacterized protein</fullName>
    </submittedName>
</protein>
<dbReference type="EMBL" id="CMVM020000331">
    <property type="status" value="NOT_ANNOTATED_CDS"/>
    <property type="molecule type" value="Genomic_DNA"/>
</dbReference>
<proteinExistence type="predicted"/>
<evidence type="ECO:0000313" key="3">
    <source>
        <dbReference type="EnsemblMetazoa" id="OVOC10260.1"/>
    </source>
</evidence>
<dbReference type="Pfam" id="PF05535">
    <property type="entry name" value="Chromadorea_ALT"/>
    <property type="match status" value="2"/>
</dbReference>
<name>A0A8R1XKD1_ONCVO</name>
<dbReference type="Proteomes" id="UP000024404">
    <property type="component" value="Unassembled WGS sequence"/>
</dbReference>
<dbReference type="AlphaFoldDB" id="A0A8R1XKD1"/>
<organism evidence="3 4">
    <name type="scientific">Onchocerca volvulus</name>
    <dbReference type="NCBI Taxonomy" id="6282"/>
    <lineage>
        <taxon>Eukaryota</taxon>
        <taxon>Metazoa</taxon>
        <taxon>Ecdysozoa</taxon>
        <taxon>Nematoda</taxon>
        <taxon>Chromadorea</taxon>
        <taxon>Rhabditida</taxon>
        <taxon>Spirurina</taxon>
        <taxon>Spiruromorpha</taxon>
        <taxon>Filarioidea</taxon>
        <taxon>Onchocercidae</taxon>
        <taxon>Onchocerca</taxon>
    </lineage>
</organism>
<reference evidence="3" key="2">
    <citation type="submission" date="2022-06" db="UniProtKB">
        <authorList>
            <consortium name="EnsemblMetazoa"/>
        </authorList>
    </citation>
    <scope>IDENTIFICATION</scope>
</reference>
<feature type="region of interest" description="Disordered" evidence="1">
    <location>
        <begin position="224"/>
        <end position="243"/>
    </location>
</feature>
<reference evidence="4" key="1">
    <citation type="submission" date="2013-10" db="EMBL/GenBank/DDBJ databases">
        <title>Genome sequencing of Onchocerca volvulus.</title>
        <authorList>
            <person name="Cotton J."/>
            <person name="Tsai J."/>
            <person name="Stanley E."/>
            <person name="Tracey A."/>
            <person name="Holroyd N."/>
            <person name="Lustigman S."/>
            <person name="Berriman M."/>
        </authorList>
    </citation>
    <scope>NUCLEOTIDE SEQUENCE</scope>
</reference>
<evidence type="ECO:0000313" key="4">
    <source>
        <dbReference type="Proteomes" id="UP000024404"/>
    </source>
</evidence>
<feature type="compositionally biased region" description="Basic and acidic residues" evidence="1">
    <location>
        <begin position="224"/>
        <end position="236"/>
    </location>
</feature>
<accession>A0A8R1XKD1</accession>
<feature type="signal peptide" evidence="2">
    <location>
        <begin position="1"/>
        <end position="21"/>
    </location>
</feature>
<evidence type="ECO:0000256" key="2">
    <source>
        <dbReference type="SAM" id="SignalP"/>
    </source>
</evidence>
<dbReference type="InterPro" id="IPR008451">
    <property type="entry name" value="Chromadorea_ALT"/>
</dbReference>
<keyword evidence="4" id="KW-1185">Reference proteome</keyword>
<sequence length="323" mass="37924">MNKLLIAFGLIILFVALPCASQEFDYEFDDVNEYNDDFQQIIFDDDDFQKIINYKDNDSQEIINDEDDFQQIVTDKDDFQDIITDEDDNGDRASNEDICDDVSYTTKGKFVESDGIKKTCTTHSDCYDQLEPPSWRYLNENQSWVDKGCYCDRKENACIIERKNRGELEYTYCAPEHKVDDVNEYNDDFQQNIIDEDDFQQNIIDEDDFQQIITDKDDDFQEIITDKDDNGDKASDEDISDDDSYTTKRKFVESDGIKRTCATHSDCYDQREPSSWCDLNENQTWVDNGCYCDRKENACVIERKNRGELEYTYCAPEVCWRCA</sequence>
<keyword evidence="2" id="KW-0732">Signal</keyword>
<evidence type="ECO:0000256" key="1">
    <source>
        <dbReference type="SAM" id="MobiDB-lite"/>
    </source>
</evidence>
<dbReference type="EnsemblMetazoa" id="OVOC10260.1">
    <property type="protein sequence ID" value="OVOC10260.1"/>
    <property type="gene ID" value="WBGene00247069"/>
</dbReference>
<feature type="chain" id="PRO_5035801712" evidence="2">
    <location>
        <begin position="22"/>
        <end position="323"/>
    </location>
</feature>